<evidence type="ECO:0008006" key="5">
    <source>
        <dbReference type="Google" id="ProtNLM"/>
    </source>
</evidence>
<feature type="transmembrane region" description="Helical" evidence="2">
    <location>
        <begin position="550"/>
        <end position="567"/>
    </location>
</feature>
<organism evidence="4">
    <name type="scientific">Chromera velia CCMP2878</name>
    <dbReference type="NCBI Taxonomy" id="1169474"/>
    <lineage>
        <taxon>Eukaryota</taxon>
        <taxon>Sar</taxon>
        <taxon>Alveolata</taxon>
        <taxon>Colpodellida</taxon>
        <taxon>Chromeraceae</taxon>
        <taxon>Chromera</taxon>
    </lineage>
</organism>
<keyword evidence="2" id="KW-0812">Transmembrane</keyword>
<feature type="region of interest" description="Disordered" evidence="1">
    <location>
        <begin position="1384"/>
        <end position="1434"/>
    </location>
</feature>
<evidence type="ECO:0000256" key="3">
    <source>
        <dbReference type="SAM" id="SignalP"/>
    </source>
</evidence>
<keyword evidence="2" id="KW-1133">Transmembrane helix</keyword>
<feature type="transmembrane region" description="Helical" evidence="2">
    <location>
        <begin position="914"/>
        <end position="935"/>
    </location>
</feature>
<proteinExistence type="predicted"/>
<dbReference type="VEuPathDB" id="CryptoDB:Cvel_5207"/>
<reference evidence="4" key="1">
    <citation type="submission" date="2014-11" db="EMBL/GenBank/DDBJ databases">
        <authorList>
            <person name="Otto D Thomas"/>
            <person name="Naeem Raeece"/>
        </authorList>
    </citation>
    <scope>NUCLEOTIDE SEQUENCE</scope>
</reference>
<feature type="signal peptide" evidence="3">
    <location>
        <begin position="1"/>
        <end position="19"/>
    </location>
</feature>
<sequence length="1434" mass="154310">MKSSYFLFVSFLFALSAHAERYKTQLKSLAITGTLKPAFDPEQTRYRVKLRGPHAEVVIVPIVDLPFYRNNGLEAPLAVINGKASTLDPPEPQKLALEADGTLDTEIMIVNPNDEGDFTTYRVKFATDGMGDNLSLRTLKIVDEKGVEINSHMEPELDQFEALHTVWVMSDVKKVTFFPGCFEGSLLSINGVPASDGTESFGFDVLTSGWEEYFQPTSSEGAYLCEGPMEEGLVYLMAFAPDGVKVTLQAEKTSIRLPSSGTPAPVDLSDGGEGPFFVRVETGPASHISFPTNIRVFKESPLSEIPIPIPIFSPETPPETKRSILEAVVAGGIATGTIILVVVEVLILFGIPVGSFSGGGGLKEGASGMLSVGQITVFALCTAVPDSESGFFADHHFFGTMPVRLMTLFFPFSDMKAVFESSSGGASQTAAFLWGALGWLAGNGVMQGDVGGGPELRRLQDGGDETGWSLGSVFYLPETDLTLINANQAGGCLVVSTLILFFVLLLDLLLQAGHWIVSRSSVVHLSDGNTYRHPFTKPHKMKFGSLEMKALLVLAVPICVASAVLFRTPDVGLFWIALAAFGVGAEVAALAVGFGLVVNVMRKKRVLYVVQAADWTAACEPEKGILVSAAAARGVSPEDLPGYRALTGGWEQEGAGKGLNARMMQLQGVWTDRSCDQLGTLPEEVSLGFCCREATAAGDSPCLRQWTTVAHRRSTIGRIRHTEAFDLSSSLNLSETDSQEEERLMQEDTMFAVPSQIKEVTLVSCRPAAAFWAVPRETRRREAAAVLETSWMDLVLSPEAICRLYKSLGGLADVTRVFPPSTKGVTYGEQGEDGGAGGDDDSEVTDDRDYPAEPESDQADVEGGRMREGLVREEQVAFLKVRVNTQQLQGPLTSGQLSLFFEGMRLPVGRAGGWLFRILVGLSIGFFCGQPTGAFSDEVSFATALLGLSTITGLCAVAAILTFVYWPAVRPLDNLMNATLYMTATTLNLLALLEAAGSEEVKAAALEGMPIVFISAIGVFGVYSFLSGVATVIAVFLPRLSPYALESKREQWELLGLGDVDDGESGGPVSVDLRIAGSDEDVQPVCADRRQTVVAPKPFEPMAAHTESDDDCDWMIECKGVPRCAVKEVELQPTVQREGTQQPLYSVTVRTAVSAEARVESSELSHQGGLSLQLHVRDLKNALMDIAAVPETDPQRVYAGALTRLTPNLVRPVACVFAPGSAAPQRDGEWRHINFFSLQRSDFPSSLQSFLSDSMGLSLDGDQRPQQPSSDHEGPPRSLAPGILNAVMSELYANGDSSSRVLSVFVLPLIEVEPLEQHLTEGEDLEAGEGEEEEWRGEMRATHEGQGPTVPNGFLATRGFGAPVPFAQSPQHAAAGAWAHPIQPQAQHPNAPHLAWSAGPSVSPRITPIPPPPPSARHNSVYPQPPHNTYPPHF</sequence>
<feature type="transmembrane region" description="Helical" evidence="2">
    <location>
        <begin position="941"/>
        <end position="966"/>
    </location>
</feature>
<feature type="transmembrane region" description="Helical" evidence="2">
    <location>
        <begin position="573"/>
        <end position="598"/>
    </location>
</feature>
<keyword evidence="2" id="KW-0472">Membrane</keyword>
<gene>
    <name evidence="4" type="ORF">Cvel_5207</name>
</gene>
<accession>A0A0G4GTV6</accession>
<feature type="chain" id="PRO_5005190676" description="Cadherin-like beta sandwich domain-containing protein" evidence="3">
    <location>
        <begin position="20"/>
        <end position="1434"/>
    </location>
</feature>
<dbReference type="PhylomeDB" id="A0A0G4GTV6"/>
<feature type="region of interest" description="Disordered" evidence="1">
    <location>
        <begin position="821"/>
        <end position="864"/>
    </location>
</feature>
<feature type="transmembrane region" description="Helical" evidence="2">
    <location>
        <begin position="1009"/>
        <end position="1037"/>
    </location>
</feature>
<name>A0A0G4GTV6_9ALVE</name>
<feature type="region of interest" description="Disordered" evidence="1">
    <location>
        <begin position="1254"/>
        <end position="1281"/>
    </location>
</feature>
<evidence type="ECO:0000313" key="4">
    <source>
        <dbReference type="EMBL" id="CEM34183.1"/>
    </source>
</evidence>
<evidence type="ECO:0000256" key="2">
    <source>
        <dbReference type="SAM" id="Phobius"/>
    </source>
</evidence>
<protein>
    <recommendedName>
        <fullName evidence="5">Cadherin-like beta sandwich domain-containing protein</fullName>
    </recommendedName>
</protein>
<feature type="transmembrane region" description="Helical" evidence="2">
    <location>
        <begin position="488"/>
        <end position="510"/>
    </location>
</feature>
<evidence type="ECO:0000256" key="1">
    <source>
        <dbReference type="SAM" id="MobiDB-lite"/>
    </source>
</evidence>
<dbReference type="EMBL" id="CDMZ01001546">
    <property type="protein sequence ID" value="CEM34183.1"/>
    <property type="molecule type" value="Genomic_DNA"/>
</dbReference>
<feature type="compositionally biased region" description="Pro residues" evidence="1">
    <location>
        <begin position="1423"/>
        <end position="1434"/>
    </location>
</feature>
<keyword evidence="3" id="KW-0732">Signal</keyword>